<comment type="caution">
    <text evidence="1">The sequence shown here is derived from an EMBL/GenBank/DDBJ whole genome shotgun (WGS) entry which is preliminary data.</text>
</comment>
<name>A0AAV1L2W1_9NEOP</name>
<reference evidence="1 2" key="1">
    <citation type="submission" date="2023-11" db="EMBL/GenBank/DDBJ databases">
        <authorList>
            <person name="Hedman E."/>
            <person name="Englund M."/>
            <person name="Stromberg M."/>
            <person name="Nyberg Akerstrom W."/>
            <person name="Nylinder S."/>
            <person name="Jareborg N."/>
            <person name="Kallberg Y."/>
            <person name="Kronander E."/>
        </authorList>
    </citation>
    <scope>NUCLEOTIDE SEQUENCE [LARGE SCALE GENOMIC DNA]</scope>
</reference>
<sequence>MNHVNATQEDLELLRKDPPYPEKSSCIIMCLLEKIGIVKNNRYSKSGFMMAVAPIVLARKKQLDHMRTVSENCDKEVNHEGVTPCLLGNEIVTCIYKYAPELHMKS</sequence>
<organism evidence="1 2">
    <name type="scientific">Parnassius mnemosyne</name>
    <name type="common">clouded apollo</name>
    <dbReference type="NCBI Taxonomy" id="213953"/>
    <lineage>
        <taxon>Eukaryota</taxon>
        <taxon>Metazoa</taxon>
        <taxon>Ecdysozoa</taxon>
        <taxon>Arthropoda</taxon>
        <taxon>Hexapoda</taxon>
        <taxon>Insecta</taxon>
        <taxon>Pterygota</taxon>
        <taxon>Neoptera</taxon>
        <taxon>Endopterygota</taxon>
        <taxon>Lepidoptera</taxon>
        <taxon>Glossata</taxon>
        <taxon>Ditrysia</taxon>
        <taxon>Papilionoidea</taxon>
        <taxon>Papilionidae</taxon>
        <taxon>Parnassiinae</taxon>
        <taxon>Parnassini</taxon>
        <taxon>Parnassius</taxon>
        <taxon>Driopa</taxon>
    </lineage>
</organism>
<dbReference type="Proteomes" id="UP001314205">
    <property type="component" value="Unassembled WGS sequence"/>
</dbReference>
<dbReference type="InterPro" id="IPR006170">
    <property type="entry name" value="PBP/GOBP"/>
</dbReference>
<accession>A0AAV1L2W1</accession>
<dbReference type="InterPro" id="IPR036728">
    <property type="entry name" value="PBP_GOBP_sf"/>
</dbReference>
<gene>
    <name evidence="1" type="ORF">PARMNEM_LOCUS9836</name>
</gene>
<keyword evidence="2" id="KW-1185">Reference proteome</keyword>
<dbReference type="Gene3D" id="1.10.238.20">
    <property type="entry name" value="Pheromone/general odorant binding protein domain"/>
    <property type="match status" value="1"/>
</dbReference>
<dbReference type="EMBL" id="CAVLGL010000083">
    <property type="protein sequence ID" value="CAK1589320.1"/>
    <property type="molecule type" value="Genomic_DNA"/>
</dbReference>
<dbReference type="SUPFAM" id="SSF47565">
    <property type="entry name" value="Insect pheromone/odorant-binding proteins"/>
    <property type="match status" value="1"/>
</dbReference>
<evidence type="ECO:0000313" key="2">
    <source>
        <dbReference type="Proteomes" id="UP001314205"/>
    </source>
</evidence>
<dbReference type="Pfam" id="PF01395">
    <property type="entry name" value="PBP_GOBP"/>
    <property type="match status" value="1"/>
</dbReference>
<protein>
    <submittedName>
        <fullName evidence="1">Uncharacterized protein</fullName>
    </submittedName>
</protein>
<dbReference type="CDD" id="cd23992">
    <property type="entry name" value="PBP_GOBP"/>
    <property type="match status" value="1"/>
</dbReference>
<evidence type="ECO:0000313" key="1">
    <source>
        <dbReference type="EMBL" id="CAK1589320.1"/>
    </source>
</evidence>
<dbReference type="AlphaFoldDB" id="A0AAV1L2W1"/>
<proteinExistence type="predicted"/>
<dbReference type="GO" id="GO:0005549">
    <property type="term" value="F:odorant binding"/>
    <property type="evidence" value="ECO:0007669"/>
    <property type="project" value="InterPro"/>
</dbReference>